<dbReference type="Proteomes" id="UP000002748">
    <property type="component" value="Unassembled WGS sequence"/>
</dbReference>
<evidence type="ECO:0000313" key="6">
    <source>
        <dbReference type="EMBL" id="EJT51536.1"/>
    </source>
</evidence>
<feature type="region of interest" description="Disordered" evidence="4">
    <location>
        <begin position="1"/>
        <end position="140"/>
    </location>
</feature>
<dbReference type="GO" id="GO:1990234">
    <property type="term" value="C:transferase complex"/>
    <property type="evidence" value="ECO:0007669"/>
    <property type="project" value="UniProtKB-ARBA"/>
</dbReference>
<feature type="repeat" description="WD" evidence="3">
    <location>
        <begin position="309"/>
        <end position="349"/>
    </location>
</feature>
<dbReference type="HOGENOM" id="CLU_010934_1_1_1"/>
<dbReference type="AlphaFoldDB" id="J5TLY6"/>
<evidence type="ECO:0000313" key="7">
    <source>
        <dbReference type="Proteomes" id="UP000002748"/>
    </source>
</evidence>
<sequence>MRSDDEEEHDFEEDEEDDDVSFASDVKADRVGVSRRDDRRGVDPEDLDGDDDDGDGEDDDDDDDEEDDDDDDDDEEDGDGEDDDDVAATDASVGGSVAVPTSSLPAVPTPTLPTPSLPPGSAPPSADAPPEAEKNTTTSVDIIAPQLARRSLFVPQATRQGISIEAIVGIPIPSPVHCIASTACLSYLLTGSQDGYVRAYDFWPSVNGAQIMTAQQRGVVGLGEGVNKAGVGRGWWAVEVPEAQVNASGSGTATGNGGAAAGITGSKKQEPVFSLACDPDGLWSAAGTQSGDINLYSLRHSPGTQITSLRGHNNVVSCLQLVDDTSLLSGSWDGVVREWDLNTGQTTRTYPGHGAQISAVSVRPPVVAAPAPISVNVGEDFFKKDREANGTNGTANGANGGDGDVEMKDASDKPAEPPAEPAAADGDDNKSNASYDPLFDDDAEGEEDVTMDPAPGLGLALPGAKPAASPALPTLSTPTPAPPSQSSQTGPALPGQPSQNQPSTPSAPGLFSAASARAAATTTTNTKATPSLSPATYHSMSPDILLTSSMDGQITLIDRRSPSLVGRLGGSKAPPWCMSAVWQGEQVLAGRRNGTIDIWDVRRASPSAPSLIKTLKTPAESGPISCLVAFPDGKHVASASNDNIRLWNTLEYFDEQQETKRKGVPFRIIAGHHGGIISAMNLDPTGNFLVTASGDRGWQGESTKVVLVHEVKW</sequence>
<feature type="compositionally biased region" description="Basic and acidic residues" evidence="4">
    <location>
        <begin position="405"/>
        <end position="415"/>
    </location>
</feature>
<feature type="compositionally biased region" description="Acidic residues" evidence="4">
    <location>
        <begin position="1"/>
        <end position="20"/>
    </location>
</feature>
<dbReference type="InterPro" id="IPR001680">
    <property type="entry name" value="WD40_rpt"/>
</dbReference>
<evidence type="ECO:0000256" key="1">
    <source>
        <dbReference type="ARBA" id="ARBA00022574"/>
    </source>
</evidence>
<feature type="domain" description="Transcription factor spt8 beta-propeller" evidence="5">
    <location>
        <begin position="526"/>
        <end position="711"/>
    </location>
</feature>
<dbReference type="Pfam" id="PF23798">
    <property type="entry name" value="Beta-prop_SPT8"/>
    <property type="match status" value="2"/>
</dbReference>
<organism evidence="6 7">
    <name type="scientific">Trichosporon asahii var. asahii (strain ATCC 90039 / CBS 2479 / JCM 2466 / KCTC 7840 / NBRC 103889/ NCYC 2677 / UAMH 7654)</name>
    <name type="common">Yeast</name>
    <dbReference type="NCBI Taxonomy" id="1186058"/>
    <lineage>
        <taxon>Eukaryota</taxon>
        <taxon>Fungi</taxon>
        <taxon>Dikarya</taxon>
        <taxon>Basidiomycota</taxon>
        <taxon>Agaricomycotina</taxon>
        <taxon>Tremellomycetes</taxon>
        <taxon>Trichosporonales</taxon>
        <taxon>Trichosporonaceae</taxon>
        <taxon>Trichosporon</taxon>
    </lineage>
</organism>
<feature type="compositionally biased region" description="Pro residues" evidence="4">
    <location>
        <begin position="107"/>
        <end position="122"/>
    </location>
</feature>
<feature type="compositionally biased region" description="Polar residues" evidence="4">
    <location>
        <begin position="496"/>
        <end position="506"/>
    </location>
</feature>
<feature type="compositionally biased region" description="Basic and acidic residues" evidence="4">
    <location>
        <begin position="26"/>
        <end position="43"/>
    </location>
</feature>
<keyword evidence="1 3" id="KW-0853">WD repeat</keyword>
<keyword evidence="2" id="KW-0677">Repeat</keyword>
<dbReference type="PANTHER" id="PTHR22847">
    <property type="entry name" value="WD40 REPEAT PROTEIN"/>
    <property type="match status" value="1"/>
</dbReference>
<protein>
    <recommendedName>
        <fullName evidence="5">Transcription factor spt8 beta-propeller domain-containing protein</fullName>
    </recommendedName>
</protein>
<dbReference type="VEuPathDB" id="FungiDB:A1Q1_07298"/>
<feature type="region of interest" description="Disordered" evidence="4">
    <location>
        <begin position="385"/>
        <end position="538"/>
    </location>
</feature>
<dbReference type="InterPro" id="IPR015943">
    <property type="entry name" value="WD40/YVTN_repeat-like_dom_sf"/>
</dbReference>
<name>J5TLY6_TRIAS</name>
<feature type="compositionally biased region" description="Acidic residues" evidence="4">
    <location>
        <begin position="438"/>
        <end position="450"/>
    </location>
</feature>
<dbReference type="SUPFAM" id="SSF50978">
    <property type="entry name" value="WD40 repeat-like"/>
    <property type="match status" value="1"/>
</dbReference>
<dbReference type="InterPro" id="IPR057544">
    <property type="entry name" value="Beta-prop_SPT8"/>
</dbReference>
<gene>
    <name evidence="6" type="ORF">A1Q1_07298</name>
</gene>
<evidence type="ECO:0000259" key="5">
    <source>
        <dbReference type="Pfam" id="PF23798"/>
    </source>
</evidence>
<evidence type="ECO:0000256" key="2">
    <source>
        <dbReference type="ARBA" id="ARBA00022737"/>
    </source>
</evidence>
<dbReference type="EMBL" id="ALBS01000054">
    <property type="protein sequence ID" value="EJT51536.1"/>
    <property type="molecule type" value="Genomic_DNA"/>
</dbReference>
<feature type="compositionally biased region" description="Low complexity" evidence="4">
    <location>
        <begin position="513"/>
        <end position="529"/>
    </location>
</feature>
<dbReference type="PROSITE" id="PS50082">
    <property type="entry name" value="WD_REPEATS_2"/>
    <property type="match status" value="1"/>
</dbReference>
<dbReference type="RefSeq" id="XP_014183009.1">
    <property type="nucleotide sequence ID" value="XM_014327534.1"/>
</dbReference>
<dbReference type="GeneID" id="25990810"/>
<reference evidence="6 7" key="1">
    <citation type="journal article" date="2012" name="Eukaryot. Cell">
        <title>Draft genome sequence of CBS 2479, the standard type strain of Trichosporon asahii.</title>
        <authorList>
            <person name="Yang R.Y."/>
            <person name="Li H.T."/>
            <person name="Zhu H."/>
            <person name="Zhou G.P."/>
            <person name="Wang M."/>
            <person name="Wang L."/>
        </authorList>
    </citation>
    <scope>NUCLEOTIDE SEQUENCE [LARGE SCALE GENOMIC DNA]</scope>
    <source>
        <strain evidence="7">ATCC 90039 / CBS 2479 / JCM 2466 / KCTC 7840 / NCYC 2677 / UAMH 7654</strain>
    </source>
</reference>
<feature type="compositionally biased region" description="Acidic residues" evidence="4">
    <location>
        <begin position="44"/>
        <end position="87"/>
    </location>
</feature>
<dbReference type="PANTHER" id="PTHR22847:SF637">
    <property type="entry name" value="WD REPEAT DOMAIN 5B"/>
    <property type="match status" value="1"/>
</dbReference>
<dbReference type="InterPro" id="IPR036322">
    <property type="entry name" value="WD40_repeat_dom_sf"/>
</dbReference>
<feature type="domain" description="Transcription factor spt8 beta-propeller" evidence="5">
    <location>
        <begin position="166"/>
        <end position="390"/>
    </location>
</feature>
<dbReference type="PROSITE" id="PS50294">
    <property type="entry name" value="WD_REPEATS_REGION"/>
    <property type="match status" value="1"/>
</dbReference>
<evidence type="ECO:0000256" key="3">
    <source>
        <dbReference type="PROSITE-ProRule" id="PRU00221"/>
    </source>
</evidence>
<feature type="compositionally biased region" description="Low complexity" evidence="4">
    <location>
        <begin position="453"/>
        <end position="492"/>
    </location>
</feature>
<evidence type="ECO:0000256" key="4">
    <source>
        <dbReference type="SAM" id="MobiDB-lite"/>
    </source>
</evidence>
<proteinExistence type="predicted"/>
<dbReference type="Gene3D" id="2.130.10.10">
    <property type="entry name" value="YVTN repeat-like/Quinoprotein amine dehydrogenase"/>
    <property type="match status" value="2"/>
</dbReference>
<dbReference type="SMART" id="SM00320">
    <property type="entry name" value="WD40"/>
    <property type="match status" value="6"/>
</dbReference>
<accession>J5TLY6</accession>
<dbReference type="OrthoDB" id="10260946at2759"/>
<dbReference type="KEGG" id="tasa:A1Q1_07298"/>
<comment type="caution">
    <text evidence="6">The sequence shown here is derived from an EMBL/GenBank/DDBJ whole genome shotgun (WGS) entry which is preliminary data.</text>
</comment>